<comment type="caution">
    <text evidence="2">The sequence shown here is derived from an EMBL/GenBank/DDBJ whole genome shotgun (WGS) entry which is preliminary data.</text>
</comment>
<dbReference type="GO" id="GO:0047661">
    <property type="term" value="F:amino-acid racemase activity"/>
    <property type="evidence" value="ECO:0007669"/>
    <property type="project" value="InterPro"/>
</dbReference>
<dbReference type="PANTHER" id="PTHR28047">
    <property type="entry name" value="PROTEIN DCG1"/>
    <property type="match status" value="1"/>
</dbReference>
<reference evidence="2 3" key="1">
    <citation type="journal article" date="2017" name="Int. J. Syst. Evol. Microbiol.">
        <title>Achromobacter aloeverae sp. nov., isolated from the root of Aloe vera (L.) Burm.f.</title>
        <authorList>
            <person name="Kuncharoen N."/>
            <person name="Muramatsu Y."/>
            <person name="Shibata C."/>
            <person name="Kamakura Y."/>
            <person name="Nakagawa Y."/>
            <person name="Tanasupawat S."/>
        </authorList>
    </citation>
    <scope>NUCLEOTIDE SEQUENCE [LARGE SCALE GENOMIC DNA]</scope>
    <source>
        <strain evidence="2 3">AVA-1</strain>
    </source>
</reference>
<keyword evidence="3" id="KW-1185">Reference proteome</keyword>
<dbReference type="Proteomes" id="UP000290849">
    <property type="component" value="Unassembled WGS sequence"/>
</dbReference>
<evidence type="ECO:0000256" key="1">
    <source>
        <dbReference type="ARBA" id="ARBA00038414"/>
    </source>
</evidence>
<comment type="similarity">
    <text evidence="1">Belongs to the HyuE racemase family.</text>
</comment>
<evidence type="ECO:0008006" key="4">
    <source>
        <dbReference type="Google" id="ProtNLM"/>
    </source>
</evidence>
<dbReference type="InterPro" id="IPR015942">
    <property type="entry name" value="Asp/Glu/hydantoin_racemase"/>
</dbReference>
<evidence type="ECO:0000313" key="3">
    <source>
        <dbReference type="Proteomes" id="UP000290849"/>
    </source>
</evidence>
<protein>
    <recommendedName>
        <fullName evidence="4">Asp/Glu racemase</fullName>
    </recommendedName>
</protein>
<sequence length="239" mass="24835">MPMRLLVLNPNTSTAVSERLREVAAAGLRPADRLTVETARTGLPYIGDAAAMAIGARAARASLQGAMAAGDAFDAVVLGCFADLDTAGLQALARRPVVNLLGASVTLAARAGRRWAVVTAGGGWQRLLPDMFRAAIRTRPTQEDALRGDAAQGELVAVRTFETQDPAIAGDPNRMRGEVARLARLCADEDGADVVIVGGAGLGGLAPANVAGHRKVTVLDSVASALRVARELLERESPR</sequence>
<dbReference type="Gene3D" id="3.40.50.12500">
    <property type="match status" value="1"/>
</dbReference>
<evidence type="ECO:0000313" key="2">
    <source>
        <dbReference type="EMBL" id="RXN90217.1"/>
    </source>
</evidence>
<proteinExistence type="inferred from homology"/>
<accession>A0A4Q1HM21</accession>
<dbReference type="AlphaFoldDB" id="A0A4Q1HM21"/>
<dbReference type="InterPro" id="IPR052186">
    <property type="entry name" value="Hydantoin_racemase-like"/>
</dbReference>
<dbReference type="InterPro" id="IPR053714">
    <property type="entry name" value="Iso_Racemase_Enz_sf"/>
</dbReference>
<dbReference type="PANTHER" id="PTHR28047:SF5">
    <property type="entry name" value="PROTEIN DCG1"/>
    <property type="match status" value="1"/>
</dbReference>
<dbReference type="Pfam" id="PF01177">
    <property type="entry name" value="Asp_Glu_race"/>
    <property type="match status" value="1"/>
</dbReference>
<name>A0A4Q1HM21_9BURK</name>
<gene>
    <name evidence="2" type="ORF">C7R54_11870</name>
</gene>
<dbReference type="EMBL" id="PYAL01000003">
    <property type="protein sequence ID" value="RXN90217.1"/>
    <property type="molecule type" value="Genomic_DNA"/>
</dbReference>
<organism evidence="2 3">
    <name type="scientific">Achromobacter aloeverae</name>
    <dbReference type="NCBI Taxonomy" id="1750518"/>
    <lineage>
        <taxon>Bacteria</taxon>
        <taxon>Pseudomonadati</taxon>
        <taxon>Pseudomonadota</taxon>
        <taxon>Betaproteobacteria</taxon>
        <taxon>Burkholderiales</taxon>
        <taxon>Alcaligenaceae</taxon>
        <taxon>Achromobacter</taxon>
    </lineage>
</organism>